<comment type="similarity">
    <text evidence="1">Belongs to the bacterial ribosomal protein bL28 family.</text>
</comment>
<dbReference type="Gene3D" id="2.30.170.40">
    <property type="entry name" value="Ribosomal protein L28/L24"/>
    <property type="match status" value="1"/>
</dbReference>
<evidence type="ECO:0000256" key="2">
    <source>
        <dbReference type="ARBA" id="ARBA00022980"/>
    </source>
</evidence>
<reference evidence="6" key="1">
    <citation type="submission" date="2025-05" db="UniProtKB">
        <authorList>
            <consortium name="RefSeq"/>
        </authorList>
    </citation>
    <scope>NUCLEOTIDE SEQUENCE [LARGE SCALE GENOMIC DNA]</scope>
</reference>
<sequence>MVKLGVFFLNLAKRKKLVGLETRKSYISPKNNEGIWHGAGVKSGFIETFSKKKTKRFWKPNVFEREYHSDLLNETVRYTFTMKAVRAIDYAGGFDNYILRTPDKVLVSNAAIALKRKMETVQRMLQAGYKTLDEIKEEIKPKRISKHVWNPPNFVNRFYFEWRGPRKHAIYC</sequence>
<keyword evidence="6" id="KW-1185">Reference proteome</keyword>
<dbReference type="SUPFAM" id="SSF143800">
    <property type="entry name" value="L28p-like"/>
    <property type="match status" value="1"/>
</dbReference>
<evidence type="ECO:0000256" key="1">
    <source>
        <dbReference type="ARBA" id="ARBA00008760"/>
    </source>
</evidence>
<dbReference type="GeneID" id="100210800"/>
<name>A0ABM4BF90_HYDVU</name>
<dbReference type="PANTHER" id="PTHR13528:SF2">
    <property type="entry name" value="LARGE RIBOSOMAL SUBUNIT PROTEIN BL28M"/>
    <property type="match status" value="1"/>
</dbReference>
<dbReference type="InterPro" id="IPR037147">
    <property type="entry name" value="Ribosomal_bL28_sf"/>
</dbReference>
<gene>
    <name evidence="7" type="primary">LOC100210800</name>
</gene>
<protein>
    <recommendedName>
        <fullName evidence="4">Large ribosomal subunit protein bL28m</fullName>
    </recommendedName>
    <alternativeName>
        <fullName evidence="5">39S ribosomal protein L28, mitochondrial</fullName>
    </alternativeName>
</protein>
<dbReference type="InterPro" id="IPR026569">
    <property type="entry name" value="Ribosomal_bL28"/>
</dbReference>
<keyword evidence="2" id="KW-0689">Ribosomal protein</keyword>
<organism evidence="6 7">
    <name type="scientific">Hydra vulgaris</name>
    <name type="common">Hydra</name>
    <name type="synonym">Hydra attenuata</name>
    <dbReference type="NCBI Taxonomy" id="6087"/>
    <lineage>
        <taxon>Eukaryota</taxon>
        <taxon>Metazoa</taxon>
        <taxon>Cnidaria</taxon>
        <taxon>Hydrozoa</taxon>
        <taxon>Hydroidolina</taxon>
        <taxon>Anthoathecata</taxon>
        <taxon>Aplanulata</taxon>
        <taxon>Hydridae</taxon>
        <taxon>Hydra</taxon>
    </lineage>
</organism>
<evidence type="ECO:0000256" key="5">
    <source>
        <dbReference type="ARBA" id="ARBA00035538"/>
    </source>
</evidence>
<accession>A0ABM4BF90</accession>
<dbReference type="InterPro" id="IPR034704">
    <property type="entry name" value="Ribosomal_bL28/bL31-like_sf"/>
</dbReference>
<evidence type="ECO:0000313" key="6">
    <source>
        <dbReference type="Proteomes" id="UP001652625"/>
    </source>
</evidence>
<proteinExistence type="inferred from homology"/>
<dbReference type="PANTHER" id="PTHR13528">
    <property type="entry name" value="39S RIBOSOMAL PROTEIN L28, MITOCHONDRIAL"/>
    <property type="match status" value="1"/>
</dbReference>
<evidence type="ECO:0000313" key="7">
    <source>
        <dbReference type="RefSeq" id="XP_065647642.1"/>
    </source>
</evidence>
<reference evidence="7" key="2">
    <citation type="submission" date="2025-08" db="UniProtKB">
        <authorList>
            <consortium name="RefSeq"/>
        </authorList>
    </citation>
    <scope>IDENTIFICATION</scope>
</reference>
<keyword evidence="3" id="KW-0687">Ribonucleoprotein</keyword>
<dbReference type="Proteomes" id="UP001652625">
    <property type="component" value="Chromosome 02"/>
</dbReference>
<evidence type="ECO:0000256" key="3">
    <source>
        <dbReference type="ARBA" id="ARBA00023274"/>
    </source>
</evidence>
<dbReference type="RefSeq" id="XP_065647642.1">
    <property type="nucleotide sequence ID" value="XM_065791570.1"/>
</dbReference>
<evidence type="ECO:0000256" key="4">
    <source>
        <dbReference type="ARBA" id="ARBA00035269"/>
    </source>
</evidence>
<dbReference type="Pfam" id="PF00830">
    <property type="entry name" value="Ribosomal_L28"/>
    <property type="match status" value="1"/>
</dbReference>